<organism evidence="4 5">
    <name type="scientific">Pseudoroseicyclus aestuarii</name>
    <dbReference type="NCBI Taxonomy" id="1795041"/>
    <lineage>
        <taxon>Bacteria</taxon>
        <taxon>Pseudomonadati</taxon>
        <taxon>Pseudomonadota</taxon>
        <taxon>Alphaproteobacteria</taxon>
        <taxon>Rhodobacterales</taxon>
        <taxon>Paracoccaceae</taxon>
        <taxon>Pseudoroseicyclus</taxon>
    </lineage>
</organism>
<reference evidence="4 5" key="1">
    <citation type="submission" date="2018-06" db="EMBL/GenBank/DDBJ databases">
        <title>Genomic Encyclopedia of Type Strains, Phase III (KMG-III): the genomes of soil and plant-associated and newly described type strains.</title>
        <authorList>
            <person name="Whitman W."/>
        </authorList>
    </citation>
    <scope>NUCLEOTIDE SEQUENCE [LARGE SCALE GENOMIC DNA]</scope>
    <source>
        <strain evidence="4 5">CECT 9025</strain>
    </source>
</reference>
<feature type="region of interest" description="Disordered" evidence="2">
    <location>
        <begin position="1"/>
        <end position="62"/>
    </location>
</feature>
<dbReference type="PANTHER" id="PTHR32309:SF13">
    <property type="entry name" value="FERRIC ENTEROBACTIN TRANSPORT PROTEIN FEPE"/>
    <property type="match status" value="1"/>
</dbReference>
<dbReference type="Proteomes" id="UP000248311">
    <property type="component" value="Unassembled WGS sequence"/>
</dbReference>
<keyword evidence="1" id="KW-0175">Coiled coil</keyword>
<keyword evidence="3" id="KW-0472">Membrane</keyword>
<evidence type="ECO:0000313" key="4">
    <source>
        <dbReference type="EMBL" id="PYE82246.1"/>
    </source>
</evidence>
<dbReference type="AlphaFoldDB" id="A0A318SNH4"/>
<feature type="compositionally biased region" description="Low complexity" evidence="2">
    <location>
        <begin position="13"/>
        <end position="36"/>
    </location>
</feature>
<dbReference type="PANTHER" id="PTHR32309">
    <property type="entry name" value="TYROSINE-PROTEIN KINASE"/>
    <property type="match status" value="1"/>
</dbReference>
<dbReference type="GO" id="GO:0004713">
    <property type="term" value="F:protein tyrosine kinase activity"/>
    <property type="evidence" value="ECO:0007669"/>
    <property type="project" value="TreeGrafter"/>
</dbReference>
<feature type="compositionally biased region" description="Pro residues" evidence="2">
    <location>
        <begin position="1"/>
        <end position="12"/>
    </location>
</feature>
<comment type="caution">
    <text evidence="4">The sequence shown here is derived from an EMBL/GenBank/DDBJ whole genome shotgun (WGS) entry which is preliminary data.</text>
</comment>
<evidence type="ECO:0000256" key="2">
    <source>
        <dbReference type="SAM" id="MobiDB-lite"/>
    </source>
</evidence>
<dbReference type="InterPro" id="IPR050445">
    <property type="entry name" value="Bact_polysacc_biosynth/exp"/>
</dbReference>
<feature type="transmembrane region" description="Helical" evidence="3">
    <location>
        <begin position="405"/>
        <end position="428"/>
    </location>
</feature>
<evidence type="ECO:0000313" key="5">
    <source>
        <dbReference type="Proteomes" id="UP000248311"/>
    </source>
</evidence>
<evidence type="ECO:0000256" key="1">
    <source>
        <dbReference type="SAM" id="Coils"/>
    </source>
</evidence>
<proteinExistence type="predicted"/>
<sequence length="432" mass="47082">MQNPTPIKPVPAAPATAAPAGAPQQPAQGPKTAPGQSGAGQGGAGQGPQAGGPAQAPKAASLARPKTRHYGLAASFLLMVLLPLAGVIYYLYAVAADQYVSRVGFAVRSEEIRSAQDLLGGLSSSLAGSSSSDTNILYEFIQSQDLVQQIDEDLDLEAIFSRPEFDPVFAYRPTGDIEDLVSYWQKMVKVHYDSSSGLIELQTHAFRPEDALAISETIMARSTVMINNLSAIAREDATRYALEELEEAVERLKTAREAITRFRSETRIVDPEADVQGQMGLLNSLEGQLAEAQIERSLLSETVTDSDPRMDQADRRIAVIEGMIESERAKFGIGGESGPDGQDYSTLVGEFERLTVDRRYAEETYIAAQATLDSARAEAQRQSRYLAVYASPTLPQSARYPQRELLTLEIGLFLLLGWAVMVLIYYSLRDRR</sequence>
<dbReference type="RefSeq" id="WP_245904828.1">
    <property type="nucleotide sequence ID" value="NZ_QJTE01000005.1"/>
</dbReference>
<feature type="compositionally biased region" description="Low complexity" evidence="2">
    <location>
        <begin position="51"/>
        <end position="60"/>
    </location>
</feature>
<keyword evidence="5" id="KW-1185">Reference proteome</keyword>
<dbReference type="EMBL" id="QJTE01000005">
    <property type="protein sequence ID" value="PYE82246.1"/>
    <property type="molecule type" value="Genomic_DNA"/>
</dbReference>
<protein>
    <submittedName>
        <fullName evidence="4">Capsular polysaccharide transport system permease protein</fullName>
    </submittedName>
</protein>
<feature type="coiled-coil region" evidence="1">
    <location>
        <begin position="235"/>
        <end position="302"/>
    </location>
</feature>
<gene>
    <name evidence="4" type="ORF">DFP88_10586</name>
</gene>
<accession>A0A318SNH4</accession>
<keyword evidence="3" id="KW-1133">Transmembrane helix</keyword>
<dbReference type="GO" id="GO:0005886">
    <property type="term" value="C:plasma membrane"/>
    <property type="evidence" value="ECO:0007669"/>
    <property type="project" value="TreeGrafter"/>
</dbReference>
<feature type="compositionally biased region" description="Gly residues" evidence="2">
    <location>
        <begin position="37"/>
        <end position="50"/>
    </location>
</feature>
<keyword evidence="3" id="KW-0812">Transmembrane</keyword>
<evidence type="ECO:0000256" key="3">
    <source>
        <dbReference type="SAM" id="Phobius"/>
    </source>
</evidence>
<feature type="transmembrane region" description="Helical" evidence="3">
    <location>
        <begin position="70"/>
        <end position="92"/>
    </location>
</feature>
<name>A0A318SNH4_9RHOB</name>